<evidence type="ECO:0000313" key="2">
    <source>
        <dbReference type="Proteomes" id="UP000801864"/>
    </source>
</evidence>
<reference evidence="1 2" key="1">
    <citation type="submission" date="2018-06" db="EMBL/GenBank/DDBJ databases">
        <title>Genome analysis of cellulolytic fungus Trichoderma lentiforme CFAM-422.</title>
        <authorList>
            <person name="Steindorff A.S."/>
            <person name="Formighieri E.F."/>
            <person name="Midorikawa G.E.O."/>
            <person name="Tamietti M.S."/>
            <person name="Ramos E.Z."/>
            <person name="Silva A.S."/>
            <person name="Bon E.P.S."/>
            <person name="Mendes T.D."/>
            <person name="Damaso M.C.T."/>
            <person name="Favaro L.C.L."/>
        </authorList>
    </citation>
    <scope>NUCLEOTIDE SEQUENCE [LARGE SCALE GENOMIC DNA]</scope>
    <source>
        <strain evidence="1 2">CFAM-422</strain>
    </source>
</reference>
<proteinExistence type="predicted"/>
<sequence>MGYPGRALDGLMADRGHDEAAWFAQKRSSRTQARAHGNRLRPHHNFAVAGRVCAQALELDEATQVSRTAHTLPVALPVAACLSLPQPEEIPGGDEATADGRWTEYCGDKASWEMQKGTWWNVTVQC</sequence>
<keyword evidence="2" id="KW-1185">Reference proteome</keyword>
<dbReference type="Proteomes" id="UP000801864">
    <property type="component" value="Unassembled WGS sequence"/>
</dbReference>
<comment type="caution">
    <text evidence="1">The sequence shown here is derived from an EMBL/GenBank/DDBJ whole genome shotgun (WGS) entry which is preliminary data.</text>
</comment>
<name>A0A9P4X5S2_9HYPO</name>
<evidence type="ECO:0000313" key="1">
    <source>
        <dbReference type="EMBL" id="KAF3057889.1"/>
    </source>
</evidence>
<dbReference type="AlphaFoldDB" id="A0A9P4X5S2"/>
<protein>
    <submittedName>
        <fullName evidence="1">Uncharacterized protein</fullName>
    </submittedName>
</protein>
<organism evidence="1 2">
    <name type="scientific">Trichoderma lentiforme</name>
    <dbReference type="NCBI Taxonomy" id="1567552"/>
    <lineage>
        <taxon>Eukaryota</taxon>
        <taxon>Fungi</taxon>
        <taxon>Dikarya</taxon>
        <taxon>Ascomycota</taxon>
        <taxon>Pezizomycotina</taxon>
        <taxon>Sordariomycetes</taxon>
        <taxon>Hypocreomycetidae</taxon>
        <taxon>Hypocreales</taxon>
        <taxon>Hypocreaceae</taxon>
        <taxon>Trichoderma</taxon>
    </lineage>
</organism>
<accession>A0A9P4X5S2</accession>
<gene>
    <name evidence="1" type="ORF">CFAM422_012056</name>
</gene>
<dbReference type="EMBL" id="QLNT01000027">
    <property type="protein sequence ID" value="KAF3057889.1"/>
    <property type="molecule type" value="Genomic_DNA"/>
</dbReference>